<evidence type="ECO:0000313" key="1">
    <source>
        <dbReference type="Proteomes" id="UP000887576"/>
    </source>
</evidence>
<evidence type="ECO:0000313" key="2">
    <source>
        <dbReference type="WBParaSite" id="JU765_v2.g6936.t1"/>
    </source>
</evidence>
<name>A0AC34RHE6_9BILA</name>
<sequence length="427" mass="47707">MKLEDLIFLAFIPITVGYQCGTSNQATAKYGSIIGNFMPDENINRILGGDQSVEGRWPWLATVINKRCSASIIGERWILTAAHCVLWNMYATYGSRISGGGIFDHVIEIHAHPDYVELQQHDIALLKLKHPITFRENLSPICLLKNDKLEKDELLVAAGWGSIFSHLRVEINDTSLFDELPSVYEPNGILNEGIITVKNDEECLEVAKNNSQFGKIVDKEFGHTICHHGINSGLTYGDSGGPSMAFKNGKWIQIGVASWIAQDRRINNRLDLLEFSFHTRVSYYCDWIAEITKGEVVCQDDLADNPTNFTTVDDLLNTTVVNEQSNTTAIDNLENTVTAVNELIKITTLDGLQKSTVLDDLTDSNIIDDLSKIIMVFDSENTTSVDGLKNTTDNNTGRNDTDPLIPSSANKIKKYLLAVFWMKLFFH</sequence>
<organism evidence="1 2">
    <name type="scientific">Panagrolaimus sp. JU765</name>
    <dbReference type="NCBI Taxonomy" id="591449"/>
    <lineage>
        <taxon>Eukaryota</taxon>
        <taxon>Metazoa</taxon>
        <taxon>Ecdysozoa</taxon>
        <taxon>Nematoda</taxon>
        <taxon>Chromadorea</taxon>
        <taxon>Rhabditida</taxon>
        <taxon>Tylenchina</taxon>
        <taxon>Panagrolaimomorpha</taxon>
        <taxon>Panagrolaimoidea</taxon>
        <taxon>Panagrolaimidae</taxon>
        <taxon>Panagrolaimus</taxon>
    </lineage>
</organism>
<dbReference type="Proteomes" id="UP000887576">
    <property type="component" value="Unplaced"/>
</dbReference>
<accession>A0AC34RHE6</accession>
<proteinExistence type="predicted"/>
<reference evidence="2" key="1">
    <citation type="submission" date="2022-11" db="UniProtKB">
        <authorList>
            <consortium name="WormBaseParasite"/>
        </authorList>
    </citation>
    <scope>IDENTIFICATION</scope>
</reference>
<dbReference type="WBParaSite" id="JU765_v2.g6936.t1">
    <property type="protein sequence ID" value="JU765_v2.g6936.t1"/>
    <property type="gene ID" value="JU765_v2.g6936"/>
</dbReference>
<protein>
    <submittedName>
        <fullName evidence="2">Peptidase S1 domain-containing protein</fullName>
    </submittedName>
</protein>